<dbReference type="EMBL" id="BNDY01000001">
    <property type="protein sequence ID" value="GHI35754.1"/>
    <property type="molecule type" value="Genomic_DNA"/>
</dbReference>
<keyword evidence="4" id="KW-0238">DNA-binding</keyword>
<keyword evidence="5" id="KW-0804">Transcription</keyword>
<dbReference type="InterPro" id="IPR013249">
    <property type="entry name" value="RNA_pol_sigma70_r4_t2"/>
</dbReference>
<reference evidence="9" key="1">
    <citation type="submission" date="2024-05" db="EMBL/GenBank/DDBJ databases">
        <title>Whole genome shotgun sequence of Streptomyces violascens NBRC 12920.</title>
        <authorList>
            <person name="Komaki H."/>
            <person name="Tamura T."/>
        </authorList>
    </citation>
    <scope>NUCLEOTIDE SEQUENCE</scope>
    <source>
        <strain evidence="9">NBRC 12920</strain>
    </source>
</reference>
<dbReference type="CDD" id="cd06171">
    <property type="entry name" value="Sigma70_r4"/>
    <property type="match status" value="1"/>
</dbReference>
<dbReference type="Gene3D" id="1.10.1740.10">
    <property type="match status" value="1"/>
</dbReference>
<feature type="domain" description="RNA polymerase sigma factor 70 region 4 type 2" evidence="8">
    <location>
        <begin position="174"/>
        <end position="226"/>
    </location>
</feature>
<dbReference type="SUPFAM" id="SSF88946">
    <property type="entry name" value="Sigma2 domain of RNA polymerase sigma factors"/>
    <property type="match status" value="1"/>
</dbReference>
<dbReference type="NCBIfam" id="TIGR02937">
    <property type="entry name" value="sigma70-ECF"/>
    <property type="match status" value="1"/>
</dbReference>
<keyword evidence="10" id="KW-1185">Reference proteome</keyword>
<dbReference type="InterPro" id="IPR039425">
    <property type="entry name" value="RNA_pol_sigma-70-like"/>
</dbReference>
<dbReference type="InterPro" id="IPR013324">
    <property type="entry name" value="RNA_pol_sigma_r3/r4-like"/>
</dbReference>
<evidence type="ECO:0000256" key="3">
    <source>
        <dbReference type="ARBA" id="ARBA00023082"/>
    </source>
</evidence>
<dbReference type="PANTHER" id="PTHR43133:SF50">
    <property type="entry name" value="ECF RNA POLYMERASE SIGMA FACTOR SIGM"/>
    <property type="match status" value="1"/>
</dbReference>
<protein>
    <recommendedName>
        <fullName evidence="11">SigE family RNA polymerase sigma factor</fullName>
    </recommendedName>
</protein>
<keyword evidence="2" id="KW-0805">Transcription regulation</keyword>
<dbReference type="InterPro" id="IPR007627">
    <property type="entry name" value="RNA_pol_sigma70_r2"/>
</dbReference>
<dbReference type="InterPro" id="IPR014284">
    <property type="entry name" value="RNA_pol_sigma-70_dom"/>
</dbReference>
<dbReference type="Proteomes" id="UP001050808">
    <property type="component" value="Unassembled WGS sequence"/>
</dbReference>
<feature type="compositionally biased region" description="Low complexity" evidence="6">
    <location>
        <begin position="44"/>
        <end position="57"/>
    </location>
</feature>
<dbReference type="PANTHER" id="PTHR43133">
    <property type="entry name" value="RNA POLYMERASE ECF-TYPE SIGMA FACTO"/>
    <property type="match status" value="1"/>
</dbReference>
<evidence type="ECO:0000259" key="8">
    <source>
        <dbReference type="Pfam" id="PF08281"/>
    </source>
</evidence>
<feature type="domain" description="RNA polymerase sigma-70 region 2" evidence="7">
    <location>
        <begin position="93"/>
        <end position="150"/>
    </location>
</feature>
<evidence type="ECO:0000256" key="4">
    <source>
        <dbReference type="ARBA" id="ARBA00023125"/>
    </source>
</evidence>
<evidence type="ECO:0000256" key="5">
    <source>
        <dbReference type="ARBA" id="ARBA00023163"/>
    </source>
</evidence>
<evidence type="ECO:0000313" key="9">
    <source>
        <dbReference type="EMBL" id="GHI35754.1"/>
    </source>
</evidence>
<organism evidence="9 10">
    <name type="scientific">Streptomyces violascens</name>
    <dbReference type="NCBI Taxonomy" id="67381"/>
    <lineage>
        <taxon>Bacteria</taxon>
        <taxon>Bacillati</taxon>
        <taxon>Actinomycetota</taxon>
        <taxon>Actinomycetes</taxon>
        <taxon>Kitasatosporales</taxon>
        <taxon>Streptomycetaceae</taxon>
        <taxon>Streptomyces</taxon>
    </lineage>
</organism>
<comment type="caution">
    <text evidence="9">The sequence shown here is derived from an EMBL/GenBank/DDBJ whole genome shotgun (WGS) entry which is preliminary data.</text>
</comment>
<evidence type="ECO:0000256" key="6">
    <source>
        <dbReference type="SAM" id="MobiDB-lite"/>
    </source>
</evidence>
<evidence type="ECO:0000313" key="10">
    <source>
        <dbReference type="Proteomes" id="UP001050808"/>
    </source>
</evidence>
<evidence type="ECO:0000256" key="2">
    <source>
        <dbReference type="ARBA" id="ARBA00023015"/>
    </source>
</evidence>
<gene>
    <name evidence="9" type="ORF">Sviol_01620</name>
</gene>
<dbReference type="Gene3D" id="1.10.10.10">
    <property type="entry name" value="Winged helix-like DNA-binding domain superfamily/Winged helix DNA-binding domain"/>
    <property type="match status" value="1"/>
</dbReference>
<evidence type="ECO:0000259" key="7">
    <source>
        <dbReference type="Pfam" id="PF04542"/>
    </source>
</evidence>
<dbReference type="InterPro" id="IPR036388">
    <property type="entry name" value="WH-like_DNA-bd_sf"/>
</dbReference>
<feature type="compositionally biased region" description="Basic and acidic residues" evidence="6">
    <location>
        <begin position="58"/>
        <end position="77"/>
    </location>
</feature>
<dbReference type="InterPro" id="IPR013325">
    <property type="entry name" value="RNA_pol_sigma_r2"/>
</dbReference>
<proteinExistence type="inferred from homology"/>
<evidence type="ECO:0000256" key="1">
    <source>
        <dbReference type="ARBA" id="ARBA00010641"/>
    </source>
</evidence>
<dbReference type="SUPFAM" id="SSF88659">
    <property type="entry name" value="Sigma3 and sigma4 domains of RNA polymerase sigma factors"/>
    <property type="match status" value="1"/>
</dbReference>
<sequence>MGENEQRAGAGRAVRQPWGQGRLGLSDRPGTSERSGRSDRSGLAEGPGPADVPGAPDGPDRSGRLGRSERTARSGRAEEFREFATGRAGQLFRSACLLTSGDTHLAEDLVQETLGRMYALWGRVSRIDNPAGYAQTVLVRTFLTHRRRRSATERPLGELPDRAAAGGEDPALRVALLDALGQLSPKDRAVVVLRYWEDRSIEETADAMNVSSAAVRTRSVRALAKLRERLGGSLAEYADH</sequence>
<dbReference type="Pfam" id="PF04542">
    <property type="entry name" value="Sigma70_r2"/>
    <property type="match status" value="1"/>
</dbReference>
<comment type="similarity">
    <text evidence="1">Belongs to the sigma-70 factor family. ECF subfamily.</text>
</comment>
<feature type="compositionally biased region" description="Basic and acidic residues" evidence="6">
    <location>
        <begin position="30"/>
        <end position="42"/>
    </location>
</feature>
<feature type="region of interest" description="Disordered" evidence="6">
    <location>
        <begin position="1"/>
        <end position="77"/>
    </location>
</feature>
<keyword evidence="3" id="KW-0731">Sigma factor</keyword>
<accession>A0ABQ3QET7</accession>
<evidence type="ECO:0008006" key="11">
    <source>
        <dbReference type="Google" id="ProtNLM"/>
    </source>
</evidence>
<name>A0ABQ3QET7_9ACTN</name>
<dbReference type="InterPro" id="IPR014325">
    <property type="entry name" value="RNA_pol_sigma-E_actinobac"/>
</dbReference>
<dbReference type="Pfam" id="PF08281">
    <property type="entry name" value="Sigma70_r4_2"/>
    <property type="match status" value="1"/>
</dbReference>
<dbReference type="NCBIfam" id="TIGR02983">
    <property type="entry name" value="SigE-fam_strep"/>
    <property type="match status" value="1"/>
</dbReference>